<dbReference type="Gene3D" id="3.40.50.1820">
    <property type="entry name" value="alpha/beta hydrolase"/>
    <property type="match status" value="1"/>
</dbReference>
<name>A0ABR1GF41_AURAN</name>
<dbReference type="PANTHER" id="PTHR11247:SF8">
    <property type="entry name" value="PALMITOYL-PROTEIN THIOESTERASE 1"/>
    <property type="match status" value="1"/>
</dbReference>
<evidence type="ECO:0000313" key="10">
    <source>
        <dbReference type="Proteomes" id="UP001363151"/>
    </source>
</evidence>
<feature type="chain" id="PRO_5047247752" description="Palmitoyl-protein thioesterase 1" evidence="8">
    <location>
        <begin position="18"/>
        <end position="296"/>
    </location>
</feature>
<dbReference type="SUPFAM" id="SSF53474">
    <property type="entry name" value="alpha/beta-Hydrolases"/>
    <property type="match status" value="1"/>
</dbReference>
<gene>
    <name evidence="9" type="primary">PPT1</name>
    <name evidence="9" type="ORF">SO694_0001119</name>
</gene>
<keyword evidence="3 8" id="KW-0732">Signal</keyword>
<dbReference type="InterPro" id="IPR002472">
    <property type="entry name" value="Palm_thioest"/>
</dbReference>
<evidence type="ECO:0000256" key="4">
    <source>
        <dbReference type="ARBA" id="ARBA00022801"/>
    </source>
</evidence>
<evidence type="ECO:0000256" key="1">
    <source>
        <dbReference type="ARBA" id="ARBA00012423"/>
    </source>
</evidence>
<dbReference type="EC" id="3.1.2.22" evidence="1"/>
<evidence type="ECO:0000256" key="6">
    <source>
        <dbReference type="ARBA" id="ARBA00023180"/>
    </source>
</evidence>
<keyword evidence="6" id="KW-0325">Glycoprotein</keyword>
<sequence>MLRPLCVVALCASFAAAAKVYPSALAHGMGDSCFNAGMKEITALVGKTLDTYATCVPTGATLAEDTNNGFFMTMNKNVDAFAAAVRNDTGLAGGFNCVAFSQGNSVCRGYVQRYNDPPVKNVLSVHGTVVGVAAFPHCDPTGLMGPVCRLVASLAGDAAYTALTQGLLFQIDYYRDPLRVTSDAYKAHSELAAWNNEGNVVNETYKRNFVSVDKWIMVKAEKDTMIHPNEGEHWGAFADGSLKKVLPMRETPWYVEDLFGLKTVDERGGIFFNATAGDHMQFTKEELVAWLEYYFL</sequence>
<proteinExistence type="predicted"/>
<feature type="signal peptide" evidence="8">
    <location>
        <begin position="1"/>
        <end position="17"/>
    </location>
</feature>
<dbReference type="EMBL" id="JBBJCI010000024">
    <property type="protein sequence ID" value="KAK7254467.1"/>
    <property type="molecule type" value="Genomic_DNA"/>
</dbReference>
<dbReference type="InterPro" id="IPR029058">
    <property type="entry name" value="AB_hydrolase_fold"/>
</dbReference>
<evidence type="ECO:0000256" key="3">
    <source>
        <dbReference type="ARBA" id="ARBA00022729"/>
    </source>
</evidence>
<comment type="caution">
    <text evidence="9">The sequence shown here is derived from an EMBL/GenBank/DDBJ whole genome shotgun (WGS) entry which is preliminary data.</text>
</comment>
<evidence type="ECO:0000256" key="8">
    <source>
        <dbReference type="SAM" id="SignalP"/>
    </source>
</evidence>
<keyword evidence="10" id="KW-1185">Reference proteome</keyword>
<evidence type="ECO:0000313" key="9">
    <source>
        <dbReference type="EMBL" id="KAK7254467.1"/>
    </source>
</evidence>
<protein>
    <recommendedName>
        <fullName evidence="2">Palmitoyl-protein thioesterase 1</fullName>
        <ecNumber evidence="1">3.1.2.22</ecNumber>
    </recommendedName>
    <alternativeName>
        <fullName evidence="7">Palmitoyl-protein hydrolase 1</fullName>
    </alternativeName>
</protein>
<organism evidence="9 10">
    <name type="scientific">Aureococcus anophagefferens</name>
    <name type="common">Harmful bloom alga</name>
    <dbReference type="NCBI Taxonomy" id="44056"/>
    <lineage>
        <taxon>Eukaryota</taxon>
        <taxon>Sar</taxon>
        <taxon>Stramenopiles</taxon>
        <taxon>Ochrophyta</taxon>
        <taxon>Pelagophyceae</taxon>
        <taxon>Pelagomonadales</taxon>
        <taxon>Pelagomonadaceae</taxon>
        <taxon>Aureococcus</taxon>
    </lineage>
</organism>
<dbReference type="Proteomes" id="UP001363151">
    <property type="component" value="Unassembled WGS sequence"/>
</dbReference>
<evidence type="ECO:0000256" key="5">
    <source>
        <dbReference type="ARBA" id="ARBA00023157"/>
    </source>
</evidence>
<reference evidence="9 10" key="1">
    <citation type="submission" date="2024-03" db="EMBL/GenBank/DDBJ databases">
        <title>Aureococcus anophagefferens CCMP1851 and Kratosvirus quantuckense: Draft genome of a second virus-susceptible host strain in the model system.</title>
        <authorList>
            <person name="Chase E."/>
            <person name="Truchon A.R."/>
            <person name="Schepens W."/>
            <person name="Wilhelm S.W."/>
        </authorList>
    </citation>
    <scope>NUCLEOTIDE SEQUENCE [LARGE SCALE GENOMIC DNA]</scope>
    <source>
        <strain evidence="9 10">CCMP1851</strain>
    </source>
</reference>
<keyword evidence="5" id="KW-1015">Disulfide bond</keyword>
<evidence type="ECO:0000256" key="7">
    <source>
        <dbReference type="ARBA" id="ARBA00031934"/>
    </source>
</evidence>
<dbReference type="PRINTS" id="PR00414">
    <property type="entry name" value="PPTHIESTRASE"/>
</dbReference>
<keyword evidence="4 9" id="KW-0378">Hydrolase</keyword>
<dbReference type="Pfam" id="PF02089">
    <property type="entry name" value="Palm_thioest"/>
    <property type="match status" value="1"/>
</dbReference>
<dbReference type="GO" id="GO:0016787">
    <property type="term" value="F:hydrolase activity"/>
    <property type="evidence" value="ECO:0007669"/>
    <property type="project" value="UniProtKB-KW"/>
</dbReference>
<evidence type="ECO:0000256" key="2">
    <source>
        <dbReference type="ARBA" id="ARBA00014212"/>
    </source>
</evidence>
<accession>A0ABR1GF41</accession>
<dbReference type="PANTHER" id="PTHR11247">
    <property type="entry name" value="PALMITOYL-PROTEIN THIOESTERASE/DOLICHYLDIPHOSPHATASE 1"/>
    <property type="match status" value="1"/>
</dbReference>